<protein>
    <recommendedName>
        <fullName evidence="3">DUF2863 domain-containing protein</fullName>
    </recommendedName>
</protein>
<name>A0A356LKC8_9BURK</name>
<dbReference type="Pfam" id="PF11062">
    <property type="entry name" value="DUF2863"/>
    <property type="match status" value="1"/>
</dbReference>
<accession>A0A356LKC8</accession>
<gene>
    <name evidence="1" type="ORF">DD666_16655</name>
</gene>
<sequence>MNRKKPASLHASDQPLLDLCLALKQSGCIVEDRYWENLIQTSLLDIFKQNRKKTVERLLDHLSDSDSETHDILLENAETLSESCEWVHEGVTYDCVFVAIPVIAWTRFEIPLPILDGAAQQALGTLLGQHIAASDVRMAIHPQILSVDQMPRSFTGVFQWMMAITGKVFGTHVRSVVPVDDLSEDMQLMSDSRFVLAALCTPKGQAVFRWQQAQGPFSEQRQACLESWRTAATPLFQKLLPACGIELMLPDAFYIANRQADKRIRYAAITAATQWLQTVFDTTPDAFRATVALYQDEALREIRIGFTLLQSHEVIYGCLWPVFPDETEDQQLETINDFAQLNTLLEHLQNNGIRHITCLKEVLDGSSDVSDEPLFPNPAGELMPVMMPDVSEDPIGRFH</sequence>
<reference evidence="1 2" key="1">
    <citation type="journal article" date="2018" name="Nat. Biotechnol.">
        <title>A standardized bacterial taxonomy based on genome phylogeny substantially revises the tree of life.</title>
        <authorList>
            <person name="Parks D.H."/>
            <person name="Chuvochina M."/>
            <person name="Waite D.W."/>
            <person name="Rinke C."/>
            <person name="Skarshewski A."/>
            <person name="Chaumeil P.A."/>
            <person name="Hugenholtz P."/>
        </authorList>
    </citation>
    <scope>NUCLEOTIDE SEQUENCE [LARGE SCALE GENOMIC DNA]</scope>
    <source>
        <strain evidence="1">UBA10707</strain>
    </source>
</reference>
<dbReference type="Proteomes" id="UP000264036">
    <property type="component" value="Unassembled WGS sequence"/>
</dbReference>
<evidence type="ECO:0008006" key="3">
    <source>
        <dbReference type="Google" id="ProtNLM"/>
    </source>
</evidence>
<organism evidence="1 2">
    <name type="scientific">Advenella kashmirensis</name>
    <dbReference type="NCBI Taxonomy" id="310575"/>
    <lineage>
        <taxon>Bacteria</taxon>
        <taxon>Pseudomonadati</taxon>
        <taxon>Pseudomonadota</taxon>
        <taxon>Betaproteobacteria</taxon>
        <taxon>Burkholderiales</taxon>
        <taxon>Alcaligenaceae</taxon>
    </lineage>
</organism>
<comment type="caution">
    <text evidence="1">The sequence shown here is derived from an EMBL/GenBank/DDBJ whole genome shotgun (WGS) entry which is preliminary data.</text>
</comment>
<dbReference type="InterPro" id="IPR021292">
    <property type="entry name" value="DUF2863"/>
</dbReference>
<proteinExistence type="predicted"/>
<evidence type="ECO:0000313" key="2">
    <source>
        <dbReference type="Proteomes" id="UP000264036"/>
    </source>
</evidence>
<dbReference type="EMBL" id="DOEK01000035">
    <property type="protein sequence ID" value="HBP31031.1"/>
    <property type="molecule type" value="Genomic_DNA"/>
</dbReference>
<evidence type="ECO:0000313" key="1">
    <source>
        <dbReference type="EMBL" id="HBP31031.1"/>
    </source>
</evidence>
<dbReference type="AlphaFoldDB" id="A0A356LKC8"/>